<feature type="domain" description="Glycosyl-hydrolase 97 C-terminal oligomerisation" evidence="6">
    <location>
        <begin position="557"/>
        <end position="649"/>
    </location>
</feature>
<dbReference type="InterPro" id="IPR017853">
    <property type="entry name" value="GH"/>
</dbReference>
<dbReference type="InterPro" id="IPR019563">
    <property type="entry name" value="GH97_catalytic"/>
</dbReference>
<reference evidence="7" key="1">
    <citation type="submission" date="2022-05" db="EMBL/GenBank/DDBJ databases">
        <authorList>
            <person name="Sun H.-N."/>
        </authorList>
    </citation>
    <scope>NUCLEOTIDE SEQUENCE</scope>
    <source>
        <strain evidence="7">HB14</strain>
    </source>
</reference>
<dbReference type="InterPro" id="IPR013780">
    <property type="entry name" value="Glyco_hydro_b"/>
</dbReference>
<dbReference type="Pfam" id="PF10566">
    <property type="entry name" value="Glyco_hydro_97"/>
    <property type="match status" value="1"/>
</dbReference>
<dbReference type="GO" id="GO:0030246">
    <property type="term" value="F:carbohydrate binding"/>
    <property type="evidence" value="ECO:0007669"/>
    <property type="project" value="InterPro"/>
</dbReference>
<reference evidence="7" key="2">
    <citation type="submission" date="2023-01" db="EMBL/GenBank/DDBJ databases">
        <title>Gilvimarinus xylanilyticus HB14 isolated from Caulerpa lentillifera aquaculture base in Hainan, China.</title>
        <authorList>
            <person name="Zhang Y.-J."/>
        </authorList>
    </citation>
    <scope>NUCLEOTIDE SEQUENCE</scope>
    <source>
        <strain evidence="7">HB14</strain>
    </source>
</reference>
<dbReference type="AlphaFoldDB" id="A0A9X2KT29"/>
<dbReference type="Gene3D" id="2.60.40.1180">
    <property type="entry name" value="Golgi alpha-mannosidase II"/>
    <property type="match status" value="1"/>
</dbReference>
<dbReference type="Gene3D" id="3.20.20.70">
    <property type="entry name" value="Aldolase class I"/>
    <property type="match status" value="1"/>
</dbReference>
<keyword evidence="8" id="KW-1185">Reference proteome</keyword>
<protein>
    <submittedName>
        <fullName evidence="7">Glycoside hydrolase family 97 protein</fullName>
    </submittedName>
</protein>
<evidence type="ECO:0000259" key="4">
    <source>
        <dbReference type="Pfam" id="PF10566"/>
    </source>
</evidence>
<dbReference type="InterPro" id="IPR052720">
    <property type="entry name" value="Glycosyl_hydrolase_97"/>
</dbReference>
<dbReference type="Gene3D" id="2.70.98.10">
    <property type="match status" value="1"/>
</dbReference>
<keyword evidence="1 7" id="KW-0378">Hydrolase</keyword>
<dbReference type="Pfam" id="PF14508">
    <property type="entry name" value="GH97_N"/>
    <property type="match status" value="1"/>
</dbReference>
<evidence type="ECO:0000259" key="6">
    <source>
        <dbReference type="Pfam" id="PF14509"/>
    </source>
</evidence>
<dbReference type="InterPro" id="IPR029483">
    <property type="entry name" value="GH97_C"/>
</dbReference>
<evidence type="ECO:0000313" key="7">
    <source>
        <dbReference type="EMBL" id="MCP8899471.1"/>
    </source>
</evidence>
<dbReference type="PANTHER" id="PTHR35803">
    <property type="entry name" value="GLUCAN 1,4-ALPHA-GLUCOSIDASE SUSB-RELATED"/>
    <property type="match status" value="1"/>
</dbReference>
<accession>A0A9X2KT29</accession>
<name>A0A9X2KT29_9GAMM</name>
<keyword evidence="3" id="KW-0732">Signal</keyword>
<feature type="domain" description="Glycosyl-hydrolase 97 N-terminal" evidence="5">
    <location>
        <begin position="29"/>
        <end position="287"/>
    </location>
</feature>
<evidence type="ECO:0000256" key="1">
    <source>
        <dbReference type="ARBA" id="ARBA00022801"/>
    </source>
</evidence>
<organism evidence="7 8">
    <name type="scientific">Gilvimarinus xylanilyticus</name>
    <dbReference type="NCBI Taxonomy" id="2944139"/>
    <lineage>
        <taxon>Bacteria</taxon>
        <taxon>Pseudomonadati</taxon>
        <taxon>Pseudomonadota</taxon>
        <taxon>Gammaproteobacteria</taxon>
        <taxon>Cellvibrionales</taxon>
        <taxon>Cellvibrionaceae</taxon>
        <taxon>Gilvimarinus</taxon>
    </lineage>
</organism>
<feature type="signal peptide" evidence="3">
    <location>
        <begin position="1"/>
        <end position="24"/>
    </location>
</feature>
<feature type="domain" description="Glycosyl-hydrolase 97 catalytic" evidence="4">
    <location>
        <begin position="306"/>
        <end position="459"/>
    </location>
</feature>
<feature type="chain" id="PRO_5040861000" evidence="3">
    <location>
        <begin position="25"/>
        <end position="653"/>
    </location>
</feature>
<dbReference type="Proteomes" id="UP001139319">
    <property type="component" value="Unassembled WGS sequence"/>
</dbReference>
<sequence>MKLTWQAATGALLLGTFLAPLSQADSFELTSPNGELTLDINTDEVLQWSASLDGKPAIAPSELGLVLKGDGNIASEIKVTSADTTEVENLLTPAVAHKNAQIKEHYRELKLRFANGYGVDFRAYNDGAAYRFVGENDQQIVVQEEIMALNFPELTETLFPEEETLISHYERLYVPEILAEIEAPRFASLPVYFNADGINILFTESDLRDYPGLFVAGTGTDGVTAKHPGVVTKATPMAGAEDRNQDITMAKHIADTNGNRTFPWRLAVITDSDAELVQSELVWLLAEENQLPDASWVKPGRIAWDWYNANNLFGVDFEAGLNTQTYKYYIDFAADYGLEYVILDEGWTKTTTNIVESNPDMDIPELIRYGKEKGVGIILWALWGPLDKDYQNILKTYGEWGAAGIKIDFMQRSDQYMVNYYEKIAKEAAKHQLLVDYHGGFKPAGLRRTYPNVMTYEGVKGNENNKWSQDITPEHNVTLPFTRMVAGPMDFTPGALRNAHLPQHHVSHFRPVSIGTRAHQVAMYAVYESALQMLCESPSTYQKEPEVTEFIAHFPSVWDETRVLDASVGNYILVARRSGDAWYLGAMTDDTARTLKVDFSFLGEGEYQLDLLRDGLNTEHYAEDYKREQRSISAGDTIEINLASGGGWAGIVR</sequence>
<dbReference type="Pfam" id="PF14509">
    <property type="entry name" value="GH97_C"/>
    <property type="match status" value="1"/>
</dbReference>
<dbReference type="RefSeq" id="WP_253967769.1">
    <property type="nucleotide sequence ID" value="NZ_JAMFTH010000002.1"/>
</dbReference>
<comment type="caution">
    <text evidence="7">The sequence shown here is derived from an EMBL/GenBank/DDBJ whole genome shotgun (WGS) entry which is preliminary data.</text>
</comment>
<proteinExistence type="predicted"/>
<evidence type="ECO:0000313" key="8">
    <source>
        <dbReference type="Proteomes" id="UP001139319"/>
    </source>
</evidence>
<evidence type="ECO:0000259" key="5">
    <source>
        <dbReference type="Pfam" id="PF14508"/>
    </source>
</evidence>
<dbReference type="SUPFAM" id="SSF51445">
    <property type="entry name" value="(Trans)glycosidases"/>
    <property type="match status" value="1"/>
</dbReference>
<keyword evidence="2" id="KW-0326">Glycosidase</keyword>
<dbReference type="InterPro" id="IPR013785">
    <property type="entry name" value="Aldolase_TIM"/>
</dbReference>
<dbReference type="PANTHER" id="PTHR35803:SF2">
    <property type="entry name" value="RETAINING ALPHA-GALACTOSIDASE"/>
    <property type="match status" value="1"/>
</dbReference>
<dbReference type="GO" id="GO:0016798">
    <property type="term" value="F:hydrolase activity, acting on glycosyl bonds"/>
    <property type="evidence" value="ECO:0007669"/>
    <property type="project" value="UniProtKB-KW"/>
</dbReference>
<dbReference type="InterPro" id="IPR014718">
    <property type="entry name" value="GH-type_carb-bd"/>
</dbReference>
<evidence type="ECO:0000256" key="3">
    <source>
        <dbReference type="SAM" id="SignalP"/>
    </source>
</evidence>
<dbReference type="EMBL" id="JAMFTH010000002">
    <property type="protein sequence ID" value="MCP8899471.1"/>
    <property type="molecule type" value="Genomic_DNA"/>
</dbReference>
<evidence type="ECO:0000256" key="2">
    <source>
        <dbReference type="ARBA" id="ARBA00023295"/>
    </source>
</evidence>
<dbReference type="InterPro" id="IPR029486">
    <property type="entry name" value="GH97_N"/>
</dbReference>
<gene>
    <name evidence="7" type="ORF">M6D89_09195</name>
</gene>